<organism evidence="7 8">
    <name type="scientific">Rhypophila decipiens</name>
    <dbReference type="NCBI Taxonomy" id="261697"/>
    <lineage>
        <taxon>Eukaryota</taxon>
        <taxon>Fungi</taxon>
        <taxon>Dikarya</taxon>
        <taxon>Ascomycota</taxon>
        <taxon>Pezizomycotina</taxon>
        <taxon>Sordariomycetes</taxon>
        <taxon>Sordariomycetidae</taxon>
        <taxon>Sordariales</taxon>
        <taxon>Naviculisporaceae</taxon>
        <taxon>Rhypophila</taxon>
    </lineage>
</organism>
<dbReference type="GO" id="GO:0000815">
    <property type="term" value="C:ESCRT III complex"/>
    <property type="evidence" value="ECO:0007669"/>
    <property type="project" value="TreeGrafter"/>
</dbReference>
<gene>
    <name evidence="7" type="ORF">QBC37DRAFT_63460</name>
</gene>
<reference evidence="7" key="2">
    <citation type="submission" date="2023-05" db="EMBL/GenBank/DDBJ databases">
        <authorList>
            <consortium name="Lawrence Berkeley National Laboratory"/>
            <person name="Steindorff A."/>
            <person name="Hensen N."/>
            <person name="Bonometti L."/>
            <person name="Westerberg I."/>
            <person name="Brannstrom I.O."/>
            <person name="Guillou S."/>
            <person name="Cros-Aarteil S."/>
            <person name="Calhoun S."/>
            <person name="Haridas S."/>
            <person name="Kuo A."/>
            <person name="Mondo S."/>
            <person name="Pangilinan J."/>
            <person name="Riley R."/>
            <person name="Labutti K."/>
            <person name="Andreopoulos B."/>
            <person name="Lipzen A."/>
            <person name="Chen C."/>
            <person name="Yanf M."/>
            <person name="Daum C."/>
            <person name="Ng V."/>
            <person name="Clum A."/>
            <person name="Ohm R."/>
            <person name="Martin F."/>
            <person name="Silar P."/>
            <person name="Natvig D."/>
            <person name="Lalanne C."/>
            <person name="Gautier V."/>
            <person name="Ament-Velasquez S.L."/>
            <person name="Kruys A."/>
            <person name="Hutchinson M.I."/>
            <person name="Powell A.J."/>
            <person name="Barry K."/>
            <person name="Miller A.N."/>
            <person name="Grigoriev I.V."/>
            <person name="Debuchy R."/>
            <person name="Gladieux P."/>
            <person name="Thoren M.H."/>
            <person name="Johannesson H."/>
        </authorList>
    </citation>
    <scope>NUCLEOTIDE SEQUENCE</scope>
    <source>
        <strain evidence="7">PSN293</strain>
    </source>
</reference>
<evidence type="ECO:0000313" key="8">
    <source>
        <dbReference type="Proteomes" id="UP001301769"/>
    </source>
</evidence>
<reference evidence="7" key="1">
    <citation type="journal article" date="2023" name="Mol. Phylogenet. Evol.">
        <title>Genome-scale phylogeny and comparative genomics of the fungal order Sordariales.</title>
        <authorList>
            <person name="Hensen N."/>
            <person name="Bonometti L."/>
            <person name="Westerberg I."/>
            <person name="Brannstrom I.O."/>
            <person name="Guillou S."/>
            <person name="Cros-Aarteil S."/>
            <person name="Calhoun S."/>
            <person name="Haridas S."/>
            <person name="Kuo A."/>
            <person name="Mondo S."/>
            <person name="Pangilinan J."/>
            <person name="Riley R."/>
            <person name="LaButti K."/>
            <person name="Andreopoulos B."/>
            <person name="Lipzen A."/>
            <person name="Chen C."/>
            <person name="Yan M."/>
            <person name="Daum C."/>
            <person name="Ng V."/>
            <person name="Clum A."/>
            <person name="Steindorff A."/>
            <person name="Ohm R.A."/>
            <person name="Martin F."/>
            <person name="Silar P."/>
            <person name="Natvig D.O."/>
            <person name="Lalanne C."/>
            <person name="Gautier V."/>
            <person name="Ament-Velasquez S.L."/>
            <person name="Kruys A."/>
            <person name="Hutchinson M.I."/>
            <person name="Powell A.J."/>
            <person name="Barry K."/>
            <person name="Miller A.N."/>
            <person name="Grigoriev I.V."/>
            <person name="Debuchy R."/>
            <person name="Gladieux P."/>
            <person name="Hiltunen Thoren M."/>
            <person name="Johannesson H."/>
        </authorList>
    </citation>
    <scope>NUCLEOTIDE SEQUENCE</scope>
    <source>
        <strain evidence="7">PSN293</strain>
    </source>
</reference>
<evidence type="ECO:0000256" key="5">
    <source>
        <dbReference type="ARBA" id="ARBA00042586"/>
    </source>
</evidence>
<dbReference type="InterPro" id="IPR005024">
    <property type="entry name" value="Snf7_fam"/>
</dbReference>
<dbReference type="Gene3D" id="1.10.287.1060">
    <property type="entry name" value="ESAT-6-like"/>
    <property type="match status" value="1"/>
</dbReference>
<dbReference type="PANTHER" id="PTHR22761:SF10">
    <property type="entry name" value="GH13992P"/>
    <property type="match status" value="1"/>
</dbReference>
<evidence type="ECO:0000256" key="6">
    <source>
        <dbReference type="SAM" id="Coils"/>
    </source>
</evidence>
<keyword evidence="6" id="KW-0175">Coiled coil</keyword>
<comment type="subcellular location">
    <subcellularLocation>
        <location evidence="1">Endosome</location>
    </subcellularLocation>
</comment>
<keyword evidence="8" id="KW-1185">Reference proteome</keyword>
<comment type="similarity">
    <text evidence="2">Belongs to the SNF7 family.</text>
</comment>
<dbReference type="PANTHER" id="PTHR22761">
    <property type="entry name" value="CHARGED MULTIVESICULAR BODY PROTEIN"/>
    <property type="match status" value="1"/>
</dbReference>
<dbReference type="GO" id="GO:0006900">
    <property type="term" value="P:vesicle budding from membrane"/>
    <property type="evidence" value="ECO:0007669"/>
    <property type="project" value="TreeGrafter"/>
</dbReference>
<evidence type="ECO:0000256" key="2">
    <source>
        <dbReference type="ARBA" id="ARBA00006190"/>
    </source>
</evidence>
<feature type="coiled-coil region" evidence="6">
    <location>
        <begin position="24"/>
        <end position="80"/>
    </location>
</feature>
<keyword evidence="3" id="KW-0967">Endosome</keyword>
<dbReference type="Proteomes" id="UP001301769">
    <property type="component" value="Unassembled WGS sequence"/>
</dbReference>
<proteinExistence type="inferred from homology"/>
<evidence type="ECO:0000256" key="1">
    <source>
        <dbReference type="ARBA" id="ARBA00004177"/>
    </source>
</evidence>
<dbReference type="GO" id="GO:0009898">
    <property type="term" value="C:cytoplasmic side of plasma membrane"/>
    <property type="evidence" value="ECO:0007669"/>
    <property type="project" value="TreeGrafter"/>
</dbReference>
<dbReference type="EMBL" id="MU858062">
    <property type="protein sequence ID" value="KAK4217170.1"/>
    <property type="molecule type" value="Genomic_DNA"/>
</dbReference>
<name>A0AAN6YEK7_9PEZI</name>
<evidence type="ECO:0000313" key="7">
    <source>
        <dbReference type="EMBL" id="KAK4217170.1"/>
    </source>
</evidence>
<dbReference type="GO" id="GO:0005771">
    <property type="term" value="C:multivesicular body"/>
    <property type="evidence" value="ECO:0007669"/>
    <property type="project" value="TreeGrafter"/>
</dbReference>
<accession>A0AAN6YEK7</accession>
<dbReference type="Pfam" id="PF03357">
    <property type="entry name" value="Snf7"/>
    <property type="match status" value="1"/>
</dbReference>
<protein>
    <recommendedName>
        <fullName evidence="4">Vacuolar-sorting protein SNF7</fullName>
    </recommendedName>
    <alternativeName>
        <fullName evidence="5">Vacuolar protein-sorting-associated protein 32</fullName>
    </alternativeName>
</protein>
<comment type="caution">
    <text evidence="7">The sequence shown here is derived from an EMBL/GenBank/DDBJ whole genome shotgun (WGS) entry which is preliminary data.</text>
</comment>
<evidence type="ECO:0000256" key="4">
    <source>
        <dbReference type="ARBA" id="ARBA00040017"/>
    </source>
</evidence>
<dbReference type="AlphaFoldDB" id="A0AAN6YEK7"/>
<dbReference type="GO" id="GO:0032511">
    <property type="term" value="P:late endosome to vacuole transport via multivesicular body sorting pathway"/>
    <property type="evidence" value="ECO:0007669"/>
    <property type="project" value="TreeGrafter"/>
</dbReference>
<sequence length="224" mass="24797">MSGVWGWFGGGAAAKQKNSPKNAILGLRSQLDMLQKREKHLQNQIDEQDAIARKNVATNKNAAKAALKRKKQNEHSLEQTLGQIGTLEAQINAIESANINRETLLAMERAGEAMKQIHGKLTPEKVDDTMQKLQDQIALSEEIVTSMNSVQVGNAVDEDELEDELEQLQQEQLDEQMLKTGTVPVSDQIQRMPAVANGEPSKGKAIEEDDEEAELRKLQAEMAM</sequence>
<evidence type="ECO:0000256" key="3">
    <source>
        <dbReference type="ARBA" id="ARBA00022753"/>
    </source>
</evidence>